<dbReference type="EMBL" id="AHEU01000060">
    <property type="protein sequence ID" value="EJR24481.1"/>
    <property type="molecule type" value="Genomic_DNA"/>
</dbReference>
<evidence type="ECO:0000313" key="2">
    <source>
        <dbReference type="EMBL" id="EJR24481.1"/>
    </source>
</evidence>
<dbReference type="PROSITE" id="PS50231">
    <property type="entry name" value="RICIN_B_LECTIN"/>
    <property type="match status" value="1"/>
</dbReference>
<comment type="caution">
    <text evidence="2">The sequence shown here is derived from an EMBL/GenBank/DDBJ whole genome shotgun (WGS) entry which is preliminary data.</text>
</comment>
<dbReference type="InterPro" id="IPR008872">
    <property type="entry name" value="Toxin_P42"/>
</dbReference>
<proteinExistence type="predicted"/>
<dbReference type="RefSeq" id="WP_002167240.1">
    <property type="nucleotide sequence ID" value="NZ_JH792319.1"/>
</dbReference>
<dbReference type="HOGENOM" id="CLU_063653_0_0_9"/>
<reference evidence="2 3" key="1">
    <citation type="submission" date="2012-04" db="EMBL/GenBank/DDBJ databases">
        <title>The Genome Sequence of Bacillus cereus VD048.</title>
        <authorList>
            <consortium name="The Broad Institute Genome Sequencing Platform"/>
            <consortium name="The Broad Institute Genome Sequencing Center for Infectious Disease"/>
            <person name="Feldgarden M."/>
            <person name="Van der Auwera G.A."/>
            <person name="Mahillon J."/>
            <person name="Duprez V."/>
            <person name="Timmery S."/>
            <person name="Mattelet C."/>
            <person name="Dierick K."/>
            <person name="Sun M."/>
            <person name="Yu Z."/>
            <person name="Zhu L."/>
            <person name="Hu X."/>
            <person name="Shank E.B."/>
            <person name="Swiecicka I."/>
            <person name="Hansen B.M."/>
            <person name="Andrup L."/>
            <person name="Young S.K."/>
            <person name="Zeng Q."/>
            <person name="Gargeya S."/>
            <person name="Fitzgerald M."/>
            <person name="Haas B."/>
            <person name="Abouelleil A."/>
            <person name="Alvarado L."/>
            <person name="Arachchi H.M."/>
            <person name="Berlin A."/>
            <person name="Chapman S.B."/>
            <person name="Goldberg J."/>
            <person name="Griggs A."/>
            <person name="Gujja S."/>
            <person name="Hansen M."/>
            <person name="Howarth C."/>
            <person name="Imamovic A."/>
            <person name="Larimer J."/>
            <person name="McCowen C."/>
            <person name="Montmayeur A."/>
            <person name="Murphy C."/>
            <person name="Neiman D."/>
            <person name="Pearson M."/>
            <person name="Priest M."/>
            <person name="Roberts A."/>
            <person name="Saif S."/>
            <person name="Shea T."/>
            <person name="Sisk P."/>
            <person name="Sykes S."/>
            <person name="Wortman J."/>
            <person name="Nusbaum C."/>
            <person name="Birren B."/>
        </authorList>
    </citation>
    <scope>NUCLEOTIDE SEQUENCE [LARGE SCALE GENOMIC DNA]</scope>
    <source>
        <strain evidence="2 3">VD048</strain>
    </source>
</reference>
<accession>J8HH32</accession>
<dbReference type="Proteomes" id="UP000006960">
    <property type="component" value="Unassembled WGS sequence"/>
</dbReference>
<dbReference type="Gene3D" id="2.80.10.50">
    <property type="match status" value="3"/>
</dbReference>
<name>J8HH32_BACCE</name>
<dbReference type="Pfam" id="PF05431">
    <property type="entry name" value="Toxin_10"/>
    <property type="match status" value="1"/>
</dbReference>
<dbReference type="InterPro" id="IPR035992">
    <property type="entry name" value="Ricin_B-like_lectins"/>
</dbReference>
<sequence length="360" mass="40779">MDITKNEFYKLVNKNSGKVADVSWKSTDDSAALEQYTWSDEDFQKWLLIALDGGYYALANKNSGLVADVSWKSKDDSAALEQYTWSGEDFQQWIVQDAEEGYVSLWNKNSGKVADVSWKSKDDSAALEQYTWSDEDFQKWSLVEVESFDLPSVEISTLPPVPQYTSLNDNLPDVTDSVITAYTLIPCIMVNDSWNSIDKMKNSPYYVLQKSQYWKKLDSHTFAPNISYTSDTTYGMTNTDQESMTNTISISVTVDAGFSFKTLSSSISTTVTDELQVSRSTTTELMTEQENKETIENNNDYEIAWSLYALVTEYELNRADGTSVAPSWTVINKNDERESYYPLESKLQKNSLEGGSLQNK</sequence>
<dbReference type="GO" id="GO:0090729">
    <property type="term" value="F:toxin activity"/>
    <property type="evidence" value="ECO:0007669"/>
    <property type="project" value="InterPro"/>
</dbReference>
<dbReference type="SMART" id="SM00458">
    <property type="entry name" value="RICIN"/>
    <property type="match status" value="1"/>
</dbReference>
<dbReference type="PATRIC" id="fig|1053226.3.peg.6085"/>
<organism evidence="2 3">
    <name type="scientific">Bacillus cereus VD048</name>
    <dbReference type="NCBI Taxonomy" id="1053226"/>
    <lineage>
        <taxon>Bacteria</taxon>
        <taxon>Bacillati</taxon>
        <taxon>Bacillota</taxon>
        <taxon>Bacilli</taxon>
        <taxon>Bacillales</taxon>
        <taxon>Bacillaceae</taxon>
        <taxon>Bacillus</taxon>
        <taxon>Bacillus cereus group</taxon>
    </lineage>
</organism>
<gene>
    <name evidence="2" type="ORF">IIG_05977</name>
</gene>
<evidence type="ECO:0000259" key="1">
    <source>
        <dbReference type="SMART" id="SM00458"/>
    </source>
</evidence>
<protein>
    <recommendedName>
        <fullName evidence="1">Ricin B lectin domain-containing protein</fullName>
    </recommendedName>
</protein>
<dbReference type="SUPFAM" id="SSF50370">
    <property type="entry name" value="Ricin B-like lectins"/>
    <property type="match status" value="1"/>
</dbReference>
<feature type="domain" description="Ricin B lectin" evidence="1">
    <location>
        <begin position="6"/>
        <end position="143"/>
    </location>
</feature>
<evidence type="ECO:0000313" key="3">
    <source>
        <dbReference type="Proteomes" id="UP000006960"/>
    </source>
</evidence>
<dbReference type="InterPro" id="IPR000772">
    <property type="entry name" value="Ricin_B_lectin"/>
</dbReference>
<dbReference type="Pfam" id="PF14200">
    <property type="entry name" value="RicinB_lectin_2"/>
    <property type="match status" value="2"/>
</dbReference>
<dbReference type="AlphaFoldDB" id="J8HH32"/>